<protein>
    <submittedName>
        <fullName evidence="2">Uncharacterized protein</fullName>
    </submittedName>
</protein>
<dbReference type="WBParaSite" id="PS1159_v2.g11836.t1">
    <property type="protein sequence ID" value="PS1159_v2.g11836.t1"/>
    <property type="gene ID" value="PS1159_v2.g11836"/>
</dbReference>
<name>A0AC35F037_9BILA</name>
<reference evidence="2" key="1">
    <citation type="submission" date="2022-11" db="UniProtKB">
        <authorList>
            <consortium name="WormBaseParasite"/>
        </authorList>
    </citation>
    <scope>IDENTIFICATION</scope>
</reference>
<organism evidence="1 2">
    <name type="scientific">Panagrolaimus sp. PS1159</name>
    <dbReference type="NCBI Taxonomy" id="55785"/>
    <lineage>
        <taxon>Eukaryota</taxon>
        <taxon>Metazoa</taxon>
        <taxon>Ecdysozoa</taxon>
        <taxon>Nematoda</taxon>
        <taxon>Chromadorea</taxon>
        <taxon>Rhabditida</taxon>
        <taxon>Tylenchina</taxon>
        <taxon>Panagrolaimomorpha</taxon>
        <taxon>Panagrolaimoidea</taxon>
        <taxon>Panagrolaimidae</taxon>
        <taxon>Panagrolaimus</taxon>
    </lineage>
</organism>
<accession>A0AC35F037</accession>
<evidence type="ECO:0000313" key="1">
    <source>
        <dbReference type="Proteomes" id="UP000887580"/>
    </source>
</evidence>
<evidence type="ECO:0000313" key="2">
    <source>
        <dbReference type="WBParaSite" id="PS1159_v2.g11836.t1"/>
    </source>
</evidence>
<dbReference type="Proteomes" id="UP000887580">
    <property type="component" value="Unplaced"/>
</dbReference>
<proteinExistence type="predicted"/>
<sequence>MKANDLINNGKIFSKNSIEIDAKQCFTNNGIIESDDSLQISSNSLKTTKDSKILSFGSLEIETEVKEIQLYGNVNCDTCEVDAFESFIGIEIDGIFHCKNIFTILQNSNDKFDKPNVLVVGGQLLTNYIDAINTSIKMKPNSQILIQSSELHHSDNCEIHCKNIHISAEAILMTKSLGKIICSNDWIQEGIFLQTPNFESIKNETITKTVFQGNVEAKNIFIQPTNAKANIEIDGYLKTENLQIIADKGKAFISQKSIIKCDIVKIAAAIVFNFGQIYQNIKNDIFELTSNSDLFVNGNSGIIGNDQVITSLLNISGDFLNYGIIKCEKSMEIHLRNFLSTKENPFPKADFSDFQESPPFGGFTDSPRSVSAKKVKMIAERGIEDCGQLSANIIDIVAKRNIICEKNSIWKAGRVTIFTEQNFNIEGDIKLQYATITANKIVTTFDGNAEIEITSVKTKEFEIAGKWQCENFLLKREDDSKIEKAIINRKFKEMPTMLEEIHNKVFKINENAKIMCQNATIFTQSFKNAGKFEVQNAQIYSKTLLQQKGGVMSAKDNLNIVVKDIINFEGSLLSHNLNITAFDSLLSNAEIQADKTEIAVLDLKTLIELNNEMVVIGPLTISTLLPLIDSSDNETDITQNGICINGTLLAETIKSKIPLKLEENSKVILERNSQTSKKIQRILDVPSIDLKQNATLKAINYENTQVQIKIAENIVFDGIMNSHFDGKETDCVPYFDKEKFSHSIKFTKFVAYLHV</sequence>